<feature type="domain" description="EGF-like" evidence="2 3">
    <location>
        <begin position="571"/>
        <end position="582"/>
    </location>
</feature>
<evidence type="ECO:0000313" key="4">
    <source>
        <dbReference type="EMBL" id="EFA81347.1"/>
    </source>
</evidence>
<sequence>MTRSVPSIQWFIKQYMVNWNVNGNNCSSISNVSTSYLQCVLKGQYESILAINLVHNIQPLDQGEPTFVDKLVFPSMTTFKVYFISQQKNQSYSLLTMLDNDININLKIIELQTMPISISNSFPSNLVSLERLSFNFLLPSGSIEIGGKRLRNININSADVSFKNCPILTTLLLAYNSFSPSDFTQFPLLGSVSLTSCKSPLLNASGLNNLFSFNSSIPNIPGPSWNLYDSNSNGLLQEFNAPTSMITIQGKQNVTVQLYESFCQFGSINIPGTTLINTSVPDCFYCYFEEGVNIFPPNMPVKPASYICRKIIFFLKSISLDKKAFNIIDSGYSFYLYGKNLGYGKNISPYPQLFMSRPNVAFLYTAKTQYGKTQISFSTLKNYNFEILWGLELYVNYIHSINLDSGDLILKSYGRFNVYAPLTMTVEGSNCTVTYNSTNELHCLIPKFKASTPLYVNTSDSITFDGTYSFTGLDISSVEYDSSLIISVNLGPKPYNVRLYFKEPNSCYQSYTNITHYICIPFKPLYPFITYNLTLAANGFIQDTQLYYVSKDDCDTDSKCNGNGNCIKGVCRCNDGYGGYYCQAQLSPGVVILPNNTIPSPTIIVKDGMNFTFNIIAIQEIDELSSVVRELKTDKWIHSTTGNETFSITTYSLQTSTGGIDQINSTIEYSKNSRLIEFAGQSTLYPENSLKLMITINNWSFKDRLNQLRILIESSSSITKEDCSTDLDISVNNGSDVSYLQMTIGDRSFYGRFLPYALADERVTFVKNQVVNQTKDSILIGMTLPFCNSCVIDPDFSVLINTGGKNEVGECGKDNKFASWKIATIVVVVGVFAITIGTATMLYLKKKQKFSKERKNMDAKLNRIK</sequence>
<dbReference type="Proteomes" id="UP000001396">
    <property type="component" value="Unassembled WGS sequence"/>
</dbReference>
<reference evidence="4 5" key="1">
    <citation type="journal article" date="2011" name="Genome Res.">
        <title>Phylogeny-wide analysis of social amoeba genomes highlights ancient origins for complex intercellular communication.</title>
        <authorList>
            <person name="Heidel A.J."/>
            <person name="Lawal H.M."/>
            <person name="Felder M."/>
            <person name="Schilde C."/>
            <person name="Helps N.R."/>
            <person name="Tunggal B."/>
            <person name="Rivero F."/>
            <person name="John U."/>
            <person name="Schleicher M."/>
            <person name="Eichinger L."/>
            <person name="Platzer M."/>
            <person name="Noegel A.A."/>
            <person name="Schaap P."/>
            <person name="Gloeckner G."/>
        </authorList>
    </citation>
    <scope>NUCLEOTIDE SEQUENCE [LARGE SCALE GENOMIC DNA]</scope>
    <source>
        <strain evidence="5">ATCC 26659 / Pp 5 / PN500</strain>
    </source>
</reference>
<dbReference type="PANTHER" id="PTHR24032:SF24">
    <property type="entry name" value="EGF-LIKE DOMAIN-CONTAINING PROTEIN-RELATED"/>
    <property type="match status" value="1"/>
</dbReference>
<dbReference type="AlphaFoldDB" id="D3B9W0"/>
<dbReference type="InterPro" id="IPR054484">
    <property type="entry name" value="ComC_SSD"/>
</dbReference>
<dbReference type="InParanoid" id="D3B9W0"/>
<dbReference type="EMBL" id="ADBJ01000025">
    <property type="protein sequence ID" value="EFA81347.1"/>
    <property type="molecule type" value="Genomic_DNA"/>
</dbReference>
<evidence type="ECO:0000313" key="5">
    <source>
        <dbReference type="Proteomes" id="UP000001396"/>
    </source>
</evidence>
<protein>
    <recommendedName>
        <fullName evidence="2 3">EGF-like domain-containing protein</fullName>
    </recommendedName>
</protein>
<dbReference type="PANTHER" id="PTHR24032">
    <property type="entry name" value="EGF-LIKE DOMAIN-CONTAINING PROTEIN-RELATED-RELATED"/>
    <property type="match status" value="1"/>
</dbReference>
<dbReference type="OMA" id="NITHYIC"/>
<accession>D3B9W0</accession>
<organism evidence="4 5">
    <name type="scientific">Heterostelium pallidum (strain ATCC 26659 / Pp 5 / PN500)</name>
    <name type="common">Cellular slime mold</name>
    <name type="synonym">Polysphondylium pallidum</name>
    <dbReference type="NCBI Taxonomy" id="670386"/>
    <lineage>
        <taxon>Eukaryota</taxon>
        <taxon>Amoebozoa</taxon>
        <taxon>Evosea</taxon>
        <taxon>Eumycetozoa</taxon>
        <taxon>Dictyostelia</taxon>
        <taxon>Acytosteliales</taxon>
        <taxon>Acytosteliaceae</taxon>
        <taxon>Heterostelium</taxon>
    </lineage>
</organism>
<keyword evidence="1" id="KW-0812">Transmembrane</keyword>
<dbReference type="PROSITE" id="PS01186">
    <property type="entry name" value="EGF_2"/>
    <property type="match status" value="1"/>
</dbReference>
<dbReference type="GeneID" id="31360815"/>
<comment type="caution">
    <text evidence="4">The sequence shown here is derived from an EMBL/GenBank/DDBJ whole genome shotgun (WGS) entry which is preliminary data.</text>
</comment>
<name>D3B9W0_HETP5</name>
<evidence type="ECO:0000259" key="3">
    <source>
        <dbReference type="PROSITE" id="PS01186"/>
    </source>
</evidence>
<feature type="transmembrane region" description="Helical" evidence="1">
    <location>
        <begin position="822"/>
        <end position="844"/>
    </location>
</feature>
<dbReference type="Gene3D" id="2.10.25.10">
    <property type="entry name" value="Laminin"/>
    <property type="match status" value="1"/>
</dbReference>
<dbReference type="Pfam" id="PF22933">
    <property type="entry name" value="ComC_SSD"/>
    <property type="match status" value="1"/>
</dbReference>
<keyword evidence="5" id="KW-1185">Reference proteome</keyword>
<keyword evidence="1" id="KW-0472">Membrane</keyword>
<gene>
    <name evidence="4" type="ORF">PPL_05330</name>
</gene>
<dbReference type="InterPro" id="IPR053331">
    <property type="entry name" value="EGF-like_comC"/>
</dbReference>
<dbReference type="PROSITE" id="PS00022">
    <property type="entry name" value="EGF_1"/>
    <property type="match status" value="1"/>
</dbReference>
<evidence type="ECO:0000259" key="2">
    <source>
        <dbReference type="PROSITE" id="PS00022"/>
    </source>
</evidence>
<dbReference type="InterPro" id="IPR000742">
    <property type="entry name" value="EGF"/>
</dbReference>
<keyword evidence="1" id="KW-1133">Transmembrane helix</keyword>
<evidence type="ECO:0000256" key="1">
    <source>
        <dbReference type="SAM" id="Phobius"/>
    </source>
</evidence>
<proteinExistence type="predicted"/>
<dbReference type="RefSeq" id="XP_020433465.1">
    <property type="nucleotide sequence ID" value="XM_020576216.1"/>
</dbReference>